<protein>
    <recommendedName>
        <fullName evidence="5">Rab-like protein 3</fullName>
    </recommendedName>
</protein>
<dbReference type="Pfam" id="PF08477">
    <property type="entry name" value="Roc"/>
    <property type="match status" value="1"/>
</dbReference>
<keyword evidence="2" id="KW-0342">GTP-binding</keyword>
<dbReference type="STRING" id="46731.A0A3M6UEQ5"/>
<name>A0A3M6UEQ5_POCDA</name>
<gene>
    <name evidence="3" type="ORF">pdam_00003695</name>
</gene>
<sequence length="253" mass="28048">MAALEKVKILVVGDSGVGKTSLVHHICHDECLSTPGWTIGCTSEVKLYDYKEGTPATKSFFLEFWDVGGSANHENSRSIFYNGVNGLILVHDLTNKKSFTNLRRWLAEVLGSGKEGNGSFSAKQPQKQPSNRDSWFEFSIDIGEGYDSEQFAGNQIPVIIVGTKLDQAGTARILTSSRGLNLAEEIGADMINLNSTDIRQLKSGSLNARKLNAFFDKVIERRFYSREVPQVQQSTGLAESPKFYDRSSKRKMV</sequence>
<dbReference type="PANTHER" id="PTHR24073">
    <property type="entry name" value="DRAB5-RELATED"/>
    <property type="match status" value="1"/>
</dbReference>
<keyword evidence="1" id="KW-0547">Nucleotide-binding</keyword>
<dbReference type="AlphaFoldDB" id="A0A3M6UEQ5"/>
<evidence type="ECO:0000256" key="1">
    <source>
        <dbReference type="ARBA" id="ARBA00022741"/>
    </source>
</evidence>
<dbReference type="PRINTS" id="PR00449">
    <property type="entry name" value="RASTRNSFRMNG"/>
</dbReference>
<dbReference type="SMART" id="SM00175">
    <property type="entry name" value="RAB"/>
    <property type="match status" value="1"/>
</dbReference>
<reference evidence="3 4" key="1">
    <citation type="journal article" date="2018" name="Sci. Rep.">
        <title>Comparative analysis of the Pocillopora damicornis genome highlights role of immune system in coral evolution.</title>
        <authorList>
            <person name="Cunning R."/>
            <person name="Bay R.A."/>
            <person name="Gillette P."/>
            <person name="Baker A.C."/>
            <person name="Traylor-Knowles N."/>
        </authorList>
    </citation>
    <scope>NUCLEOTIDE SEQUENCE [LARGE SCALE GENOMIC DNA]</scope>
    <source>
        <strain evidence="3">RSMAS</strain>
        <tissue evidence="3">Whole animal</tissue>
    </source>
</reference>
<accession>A0A3M6UEQ5</accession>
<dbReference type="EMBL" id="RCHS01001704">
    <property type="protein sequence ID" value="RMX52066.1"/>
    <property type="molecule type" value="Genomic_DNA"/>
</dbReference>
<dbReference type="Gene3D" id="3.40.50.300">
    <property type="entry name" value="P-loop containing nucleotide triphosphate hydrolases"/>
    <property type="match status" value="1"/>
</dbReference>
<dbReference type="GO" id="GO:0005525">
    <property type="term" value="F:GTP binding"/>
    <property type="evidence" value="ECO:0007669"/>
    <property type="project" value="UniProtKB-KW"/>
</dbReference>
<dbReference type="InterPro" id="IPR001806">
    <property type="entry name" value="Small_GTPase"/>
</dbReference>
<evidence type="ECO:0000256" key="2">
    <source>
        <dbReference type="ARBA" id="ARBA00023134"/>
    </source>
</evidence>
<dbReference type="OMA" id="THLICQQ"/>
<dbReference type="SUPFAM" id="SSF52540">
    <property type="entry name" value="P-loop containing nucleoside triphosphate hydrolases"/>
    <property type="match status" value="1"/>
</dbReference>
<dbReference type="SMART" id="SM00174">
    <property type="entry name" value="RHO"/>
    <property type="match status" value="1"/>
</dbReference>
<comment type="caution">
    <text evidence="3">The sequence shown here is derived from an EMBL/GenBank/DDBJ whole genome shotgun (WGS) entry which is preliminary data.</text>
</comment>
<dbReference type="OrthoDB" id="5914890at2759"/>
<evidence type="ECO:0000313" key="4">
    <source>
        <dbReference type="Proteomes" id="UP000275408"/>
    </source>
</evidence>
<dbReference type="Proteomes" id="UP000275408">
    <property type="component" value="Unassembled WGS sequence"/>
</dbReference>
<keyword evidence="4" id="KW-1185">Reference proteome</keyword>
<dbReference type="SMART" id="SM00173">
    <property type="entry name" value="RAS"/>
    <property type="match status" value="1"/>
</dbReference>
<dbReference type="GO" id="GO:0003924">
    <property type="term" value="F:GTPase activity"/>
    <property type="evidence" value="ECO:0007669"/>
    <property type="project" value="InterPro"/>
</dbReference>
<dbReference type="PROSITE" id="PS51419">
    <property type="entry name" value="RAB"/>
    <property type="match status" value="1"/>
</dbReference>
<proteinExistence type="predicted"/>
<dbReference type="InterPro" id="IPR027417">
    <property type="entry name" value="P-loop_NTPase"/>
</dbReference>
<evidence type="ECO:0008006" key="5">
    <source>
        <dbReference type="Google" id="ProtNLM"/>
    </source>
</evidence>
<organism evidence="3 4">
    <name type="scientific">Pocillopora damicornis</name>
    <name type="common">Cauliflower coral</name>
    <name type="synonym">Millepora damicornis</name>
    <dbReference type="NCBI Taxonomy" id="46731"/>
    <lineage>
        <taxon>Eukaryota</taxon>
        <taxon>Metazoa</taxon>
        <taxon>Cnidaria</taxon>
        <taxon>Anthozoa</taxon>
        <taxon>Hexacorallia</taxon>
        <taxon>Scleractinia</taxon>
        <taxon>Astrocoeniina</taxon>
        <taxon>Pocilloporidae</taxon>
        <taxon>Pocillopora</taxon>
    </lineage>
</organism>
<evidence type="ECO:0000313" key="3">
    <source>
        <dbReference type="EMBL" id="RMX52066.1"/>
    </source>
</evidence>